<dbReference type="Proteomes" id="UP000504629">
    <property type="component" value="Unplaced"/>
</dbReference>
<evidence type="ECO:0000256" key="3">
    <source>
        <dbReference type="SAM" id="MobiDB-lite"/>
    </source>
</evidence>
<gene>
    <name evidence="6" type="primary">LOC114244781</name>
</gene>
<evidence type="ECO:0000256" key="2">
    <source>
        <dbReference type="PROSITE-ProRule" id="PRU00497"/>
    </source>
</evidence>
<dbReference type="OrthoDB" id="6436078at2759"/>
<dbReference type="AlphaFoldDB" id="A0A6J2JT77"/>
<feature type="region of interest" description="Disordered" evidence="3">
    <location>
        <begin position="26"/>
        <end position="57"/>
    </location>
</feature>
<dbReference type="GO" id="GO:0042302">
    <property type="term" value="F:structural constituent of cuticle"/>
    <property type="evidence" value="ECO:0007669"/>
    <property type="project" value="UniProtKB-UniRule"/>
</dbReference>
<keyword evidence="2" id="KW-0193">Cuticle</keyword>
<sequence>MKMWRRLIIVLPLILSITAIKVPVDDKEDDTTEAVSSTSNDSQKPINYYTQDDTNLDSYLIPPNPHQSHEVLPDSVITPATYLLPPSSEQQPGYYYPSTEPGEQSDWYPIAQGKPIPLQTPSILPPLRIETEVPVFSTNPKESKKLRGIRVGRVRDLEKFEPRKPILNLEPPSVSAPDEYAFKTPSEQLELPFEETLHVKPSNFKPPYVDSDSRNHLQTHSINPIEPTLALHLVPPKPLSKHKVPTKLYPKKYPGEFKPVSIPIAQFADDLIEIPKAKPVKPFHPIANIENDFVPQLDDKRIFLYQQAEEKRKLKNEIQVPQHQHFESGPLQSYTEAIPSEQDVSETHYASPGRNAYPAPLRQAPPTPAQRNSKSSPAPDERTEFRMHGMKGPHSYQFGYDTGKGKNRQFRYEERDNDGLIKGHYGYMDKRGKLRVVNYSAHPELGFHAEAPVETEQ</sequence>
<feature type="compositionally biased region" description="Polar residues" evidence="3">
    <location>
        <begin position="33"/>
        <end position="57"/>
    </location>
</feature>
<evidence type="ECO:0000313" key="6">
    <source>
        <dbReference type="RefSeq" id="XP_028032483.1"/>
    </source>
</evidence>
<dbReference type="RefSeq" id="XP_028032483.1">
    <property type="nucleotide sequence ID" value="XM_028176682.1"/>
</dbReference>
<evidence type="ECO:0000256" key="1">
    <source>
        <dbReference type="ARBA" id="ARBA00022729"/>
    </source>
</evidence>
<dbReference type="GeneID" id="114244781"/>
<reference evidence="6" key="1">
    <citation type="submission" date="2025-08" db="UniProtKB">
        <authorList>
            <consortium name="RefSeq"/>
        </authorList>
    </citation>
    <scope>IDENTIFICATION</scope>
    <source>
        <tissue evidence="6">Silk gland</tissue>
    </source>
</reference>
<accession>A0A6J2JT77</accession>
<keyword evidence="5" id="KW-1185">Reference proteome</keyword>
<protein>
    <submittedName>
        <fullName evidence="6">Uncharacterized protein LOC114244781</fullName>
    </submittedName>
</protein>
<proteinExistence type="predicted"/>
<evidence type="ECO:0000256" key="4">
    <source>
        <dbReference type="SAM" id="SignalP"/>
    </source>
</evidence>
<dbReference type="PROSITE" id="PS51155">
    <property type="entry name" value="CHIT_BIND_RR_2"/>
    <property type="match status" value="1"/>
</dbReference>
<dbReference type="InterPro" id="IPR000618">
    <property type="entry name" value="Insect_cuticle"/>
</dbReference>
<dbReference type="KEGG" id="bman:114244781"/>
<dbReference type="Pfam" id="PF00379">
    <property type="entry name" value="Chitin_bind_4"/>
    <property type="match status" value="1"/>
</dbReference>
<feature type="region of interest" description="Disordered" evidence="3">
    <location>
        <begin position="340"/>
        <end position="403"/>
    </location>
</feature>
<feature type="chain" id="PRO_5026695105" evidence="4">
    <location>
        <begin position="20"/>
        <end position="457"/>
    </location>
</feature>
<organism evidence="5 6">
    <name type="scientific">Bombyx mandarina</name>
    <name type="common">Wild silk moth</name>
    <name type="synonym">Wild silkworm</name>
    <dbReference type="NCBI Taxonomy" id="7092"/>
    <lineage>
        <taxon>Eukaryota</taxon>
        <taxon>Metazoa</taxon>
        <taxon>Ecdysozoa</taxon>
        <taxon>Arthropoda</taxon>
        <taxon>Hexapoda</taxon>
        <taxon>Insecta</taxon>
        <taxon>Pterygota</taxon>
        <taxon>Neoptera</taxon>
        <taxon>Endopterygota</taxon>
        <taxon>Lepidoptera</taxon>
        <taxon>Glossata</taxon>
        <taxon>Ditrysia</taxon>
        <taxon>Bombycoidea</taxon>
        <taxon>Bombycidae</taxon>
        <taxon>Bombycinae</taxon>
        <taxon>Bombyx</taxon>
    </lineage>
</organism>
<feature type="signal peptide" evidence="4">
    <location>
        <begin position="1"/>
        <end position="19"/>
    </location>
</feature>
<name>A0A6J2JT77_BOMMA</name>
<evidence type="ECO:0000313" key="5">
    <source>
        <dbReference type="Proteomes" id="UP000504629"/>
    </source>
</evidence>
<keyword evidence="1 4" id="KW-0732">Signal</keyword>